<comment type="similarity">
    <text evidence="6">Belongs to the exbB/tolQ family.</text>
</comment>
<feature type="domain" description="MotA/TolQ/ExbB proton channel" evidence="8">
    <location>
        <begin position="101"/>
        <end position="217"/>
    </location>
</feature>
<keyword evidence="3 7" id="KW-0812">Transmembrane</keyword>
<evidence type="ECO:0000259" key="8">
    <source>
        <dbReference type="Pfam" id="PF01618"/>
    </source>
</evidence>
<reference evidence="9 10" key="1">
    <citation type="submission" date="2018-03" db="EMBL/GenBank/DDBJ databases">
        <title>The draft genome of Zobellella taiwanensis JCM 13381.</title>
        <authorList>
            <person name="Liu L."/>
            <person name="Li L."/>
            <person name="Wang T."/>
            <person name="Zhang X."/>
            <person name="Liang L."/>
        </authorList>
    </citation>
    <scope>NUCLEOTIDE SEQUENCE [LARGE SCALE GENOMIC DNA]</scope>
    <source>
        <strain evidence="9 10">JCM 13381</strain>
    </source>
</reference>
<dbReference type="InterPro" id="IPR047055">
    <property type="entry name" value="MotA-like"/>
</dbReference>
<evidence type="ECO:0000256" key="5">
    <source>
        <dbReference type="ARBA" id="ARBA00023136"/>
    </source>
</evidence>
<sequence>MALAGLLLALFCIALAQWWHGGSLWGLVDGPAFLIVAGGTLGAVALQTPWPQCRAAGLALGRLWREPDWPFHEQAARLLRWSGEARQQGFLSLEARLDDDSLDTFTRQGLQWLVDGTEPQALERLFDHELDRLEEQREQEARVYEAMGGYSPTIGIIGAVLGLIQAMSHLDDPARLGAGIAVAFVATLYGVGLANLLLLPVANRLRALHRRELRYRELTCVGLLAIARGENSLTVSRQLGQYREPHS</sequence>
<proteinExistence type="inferred from homology"/>
<evidence type="ECO:0000256" key="2">
    <source>
        <dbReference type="ARBA" id="ARBA00022475"/>
    </source>
</evidence>
<dbReference type="PANTHER" id="PTHR30433">
    <property type="entry name" value="CHEMOTAXIS PROTEIN MOTA"/>
    <property type="match status" value="1"/>
</dbReference>
<dbReference type="Proteomes" id="UP000242181">
    <property type="component" value="Unassembled WGS sequence"/>
</dbReference>
<feature type="transmembrane region" description="Helical" evidence="7">
    <location>
        <begin position="143"/>
        <end position="164"/>
    </location>
</feature>
<dbReference type="Pfam" id="PF01618">
    <property type="entry name" value="MotA_ExbB"/>
    <property type="match status" value="1"/>
</dbReference>
<keyword evidence="2" id="KW-1003">Cell membrane</keyword>
<dbReference type="PANTHER" id="PTHR30433:SF3">
    <property type="entry name" value="MOTILITY PROTEIN A"/>
    <property type="match status" value="1"/>
</dbReference>
<dbReference type="RefSeq" id="WP_106452939.1">
    <property type="nucleotide sequence ID" value="NZ_PXYH01000007.1"/>
</dbReference>
<dbReference type="NCBIfam" id="NF006583">
    <property type="entry name" value="PRK09109.1"/>
    <property type="match status" value="1"/>
</dbReference>
<keyword evidence="6" id="KW-0813">Transport</keyword>
<keyword evidence="4 7" id="KW-1133">Transmembrane helix</keyword>
<gene>
    <name evidence="9" type="ORF">C7I36_06640</name>
</gene>
<comment type="caution">
    <text evidence="9">The sequence shown here is derived from an EMBL/GenBank/DDBJ whole genome shotgun (WGS) entry which is preliminary data.</text>
</comment>
<keyword evidence="10" id="KW-1185">Reference proteome</keyword>
<feature type="transmembrane region" description="Helical" evidence="7">
    <location>
        <begin position="32"/>
        <end position="50"/>
    </location>
</feature>
<feature type="transmembrane region" description="Helical" evidence="7">
    <location>
        <begin position="176"/>
        <end position="201"/>
    </location>
</feature>
<evidence type="ECO:0000256" key="3">
    <source>
        <dbReference type="ARBA" id="ARBA00022692"/>
    </source>
</evidence>
<dbReference type="OrthoDB" id="9806929at2"/>
<dbReference type="GO" id="GO:0006935">
    <property type="term" value="P:chemotaxis"/>
    <property type="evidence" value="ECO:0007669"/>
    <property type="project" value="InterPro"/>
</dbReference>
<evidence type="ECO:0000313" key="9">
    <source>
        <dbReference type="EMBL" id="PSJ44572.1"/>
    </source>
</evidence>
<evidence type="ECO:0000256" key="6">
    <source>
        <dbReference type="RuleBase" id="RU004057"/>
    </source>
</evidence>
<dbReference type="GO" id="GO:0071978">
    <property type="term" value="P:bacterial-type flagellum-dependent swarming motility"/>
    <property type="evidence" value="ECO:0007669"/>
    <property type="project" value="InterPro"/>
</dbReference>
<evidence type="ECO:0000256" key="4">
    <source>
        <dbReference type="ARBA" id="ARBA00022989"/>
    </source>
</evidence>
<keyword evidence="9" id="KW-0969">Cilium</keyword>
<dbReference type="AlphaFoldDB" id="A0A2P7R2Z9"/>
<dbReference type="InterPro" id="IPR002898">
    <property type="entry name" value="MotA_ExbB_proton_chnl"/>
</dbReference>
<evidence type="ECO:0000256" key="7">
    <source>
        <dbReference type="SAM" id="Phobius"/>
    </source>
</evidence>
<keyword evidence="9" id="KW-0282">Flagellum</keyword>
<dbReference type="EMBL" id="PXYH01000007">
    <property type="protein sequence ID" value="PSJ44572.1"/>
    <property type="molecule type" value="Genomic_DNA"/>
</dbReference>
<name>A0A2P7R2Z9_9GAMM</name>
<comment type="subcellular location">
    <subcellularLocation>
        <location evidence="1">Cell membrane</location>
        <topology evidence="1">Multi-pass membrane protein</topology>
    </subcellularLocation>
    <subcellularLocation>
        <location evidence="6">Membrane</location>
        <topology evidence="6">Multi-pass membrane protein</topology>
    </subcellularLocation>
</comment>
<evidence type="ECO:0000256" key="1">
    <source>
        <dbReference type="ARBA" id="ARBA00004651"/>
    </source>
</evidence>
<dbReference type="GO" id="GO:0005886">
    <property type="term" value="C:plasma membrane"/>
    <property type="evidence" value="ECO:0007669"/>
    <property type="project" value="UniProtKB-SubCell"/>
</dbReference>
<keyword evidence="9" id="KW-0966">Cell projection</keyword>
<protein>
    <submittedName>
        <fullName evidence="9">Flagellar motor protein</fullName>
    </submittedName>
</protein>
<keyword evidence="5 7" id="KW-0472">Membrane</keyword>
<dbReference type="GO" id="GO:0015031">
    <property type="term" value="P:protein transport"/>
    <property type="evidence" value="ECO:0007669"/>
    <property type="project" value="UniProtKB-KW"/>
</dbReference>
<organism evidence="9 10">
    <name type="scientific">Zobellella taiwanensis</name>
    <dbReference type="NCBI Taxonomy" id="347535"/>
    <lineage>
        <taxon>Bacteria</taxon>
        <taxon>Pseudomonadati</taxon>
        <taxon>Pseudomonadota</taxon>
        <taxon>Gammaproteobacteria</taxon>
        <taxon>Aeromonadales</taxon>
        <taxon>Aeromonadaceae</taxon>
        <taxon>Zobellella</taxon>
    </lineage>
</organism>
<accession>A0A2P7R2Z9</accession>
<evidence type="ECO:0000313" key="10">
    <source>
        <dbReference type="Proteomes" id="UP000242181"/>
    </source>
</evidence>
<keyword evidence="6" id="KW-0653">Protein transport</keyword>